<evidence type="ECO:0000313" key="1">
    <source>
        <dbReference type="EMBL" id="PXY42946.1"/>
    </source>
</evidence>
<sequence length="74" mass="8898">MSNIKYFFMSDILELETVFRFSVRIITNMAYLNLRKIVQIKKFVNNDLAFEVLVLISITIKYVFRKILINKKFT</sequence>
<accession>A0A2V4BVA5</accession>
<comment type="caution">
    <text evidence="1">The sequence shown here is derived from an EMBL/GenBank/DDBJ whole genome shotgun (WGS) entry which is preliminary data.</text>
</comment>
<dbReference type="Proteomes" id="UP000247681">
    <property type="component" value="Unassembled WGS sequence"/>
</dbReference>
<dbReference type="EMBL" id="QJHL01000009">
    <property type="protein sequence ID" value="PXY42946.1"/>
    <property type="molecule type" value="Genomic_DNA"/>
</dbReference>
<organism evidence="1 2">
    <name type="scientific">Flavobacterium hydrophilum</name>
    <dbReference type="NCBI Taxonomy" id="2211445"/>
    <lineage>
        <taxon>Bacteria</taxon>
        <taxon>Pseudomonadati</taxon>
        <taxon>Bacteroidota</taxon>
        <taxon>Flavobacteriia</taxon>
        <taxon>Flavobacteriales</taxon>
        <taxon>Flavobacteriaceae</taxon>
        <taxon>Flavobacterium</taxon>
    </lineage>
</organism>
<proteinExistence type="predicted"/>
<gene>
    <name evidence="1" type="ORF">DMB68_22430</name>
</gene>
<keyword evidence="2" id="KW-1185">Reference proteome</keyword>
<protein>
    <submittedName>
        <fullName evidence="1">Uncharacterized protein</fullName>
    </submittedName>
</protein>
<evidence type="ECO:0000313" key="2">
    <source>
        <dbReference type="Proteomes" id="UP000247681"/>
    </source>
</evidence>
<dbReference type="AlphaFoldDB" id="A0A2V4BVA5"/>
<reference evidence="1 2" key="1">
    <citation type="submission" date="2018-05" db="EMBL/GenBank/DDBJ databases">
        <title>Flavobacterium sp. strain IMCC34758, incomplete genome.</title>
        <authorList>
            <person name="Joung Y."/>
        </authorList>
    </citation>
    <scope>NUCLEOTIDE SEQUENCE [LARGE SCALE GENOMIC DNA]</scope>
    <source>
        <strain evidence="1 2">IMCC34758</strain>
    </source>
</reference>
<name>A0A2V4BVA5_9FLAO</name>